<gene>
    <name evidence="2" type="ORF">DB43_EB00070</name>
</gene>
<organism evidence="2 3">
    <name type="scientific">Parachlamydia acanthamoebae</name>
    <dbReference type="NCBI Taxonomy" id="83552"/>
    <lineage>
        <taxon>Bacteria</taxon>
        <taxon>Pseudomonadati</taxon>
        <taxon>Chlamydiota</taxon>
        <taxon>Chlamydiia</taxon>
        <taxon>Parachlamydiales</taxon>
        <taxon>Parachlamydiaceae</taxon>
        <taxon>Parachlamydia</taxon>
    </lineage>
</organism>
<protein>
    <submittedName>
        <fullName evidence="2">Uncharacterized protein</fullName>
    </submittedName>
</protein>
<dbReference type="RefSeq" id="WP_006339897.1">
    <property type="nucleotide sequence ID" value="NZ_JASBUT010000030.1"/>
</dbReference>
<evidence type="ECO:0000256" key="1">
    <source>
        <dbReference type="SAM" id="SignalP"/>
    </source>
</evidence>
<evidence type="ECO:0000313" key="2">
    <source>
        <dbReference type="EMBL" id="KIA78400.1"/>
    </source>
</evidence>
<reference evidence="2 3" key="1">
    <citation type="journal article" date="2014" name="Mol. Biol. Evol.">
        <title>Massive expansion of Ubiquitination-related gene families within the Chlamydiae.</title>
        <authorList>
            <person name="Domman D."/>
            <person name="Collingro A."/>
            <person name="Lagkouvardos I."/>
            <person name="Gehre L."/>
            <person name="Weinmaier T."/>
            <person name="Rattei T."/>
            <person name="Subtil A."/>
            <person name="Horn M."/>
        </authorList>
    </citation>
    <scope>NUCLEOTIDE SEQUENCE [LARGE SCALE GENOMIC DNA]</scope>
    <source>
        <strain evidence="2 3">OEW1</strain>
    </source>
</reference>
<sequence>MRYLNTLILASIVAFSFPLCAEESEELAPGKEMFTAYLESRQLSGEERDESIIHEASVEEALQDPSQEEGENKKTAKSFIVTPIRQNLVIVNGVLTHMAEYSHCVIATEISGSRFGYQYFMTHSGVVFLVNTVFSVDHTIAGDYLRHEYRDSTVLTGQDQIIIFY</sequence>
<dbReference type="PATRIC" id="fig|83552.4.peg.397"/>
<comment type="caution">
    <text evidence="2">The sequence shown here is derived from an EMBL/GenBank/DDBJ whole genome shotgun (WGS) entry which is preliminary data.</text>
</comment>
<dbReference type="EMBL" id="JSAM01000022">
    <property type="protein sequence ID" value="KIA78400.1"/>
    <property type="molecule type" value="Genomic_DNA"/>
</dbReference>
<dbReference type="AlphaFoldDB" id="A0A0C1CBV5"/>
<feature type="chain" id="PRO_5002128974" evidence="1">
    <location>
        <begin position="22"/>
        <end position="165"/>
    </location>
</feature>
<name>A0A0C1CBV5_9BACT</name>
<evidence type="ECO:0000313" key="3">
    <source>
        <dbReference type="Proteomes" id="UP000031307"/>
    </source>
</evidence>
<accession>A0A0C1CBV5</accession>
<keyword evidence="1" id="KW-0732">Signal</keyword>
<proteinExistence type="predicted"/>
<feature type="signal peptide" evidence="1">
    <location>
        <begin position="1"/>
        <end position="21"/>
    </location>
</feature>
<dbReference type="Proteomes" id="UP000031307">
    <property type="component" value="Unassembled WGS sequence"/>
</dbReference>